<reference evidence="1 2" key="1">
    <citation type="submission" date="2012-10" db="EMBL/GenBank/DDBJ databases">
        <authorList>
            <consortium name="Gibbon Genome Sequencing Consortium"/>
        </authorList>
    </citation>
    <scope>NUCLEOTIDE SEQUENCE [LARGE SCALE GENOMIC DNA]</scope>
</reference>
<keyword evidence="2" id="KW-1185">Reference proteome</keyword>
<proteinExistence type="predicted"/>
<protein>
    <submittedName>
        <fullName evidence="1">Uncharacterized protein</fullName>
    </submittedName>
</protein>
<reference evidence="1" key="3">
    <citation type="submission" date="2025-09" db="UniProtKB">
        <authorList>
            <consortium name="Ensembl"/>
        </authorList>
    </citation>
    <scope>IDENTIFICATION</scope>
</reference>
<dbReference type="Ensembl" id="ENSNLET00000022064.2">
    <property type="protein sequence ID" value="ENSNLEP00000028930.1"/>
    <property type="gene ID" value="ENSNLEG00000017301.2"/>
</dbReference>
<dbReference type="GeneTree" id="ENSGT00910000148023"/>
<name>A0A2I3GCB4_NOMLE</name>
<sequence>MGLVLPWSADDDSPSRATLRNMKQAGRVGCVPALVGPVGLEHAFGARPTTQCQSQRRGPTTKAKLDQVSIAMAHCAPCPLKTPLCRVCGDLDCKGPSLQVWKHLPIRALSPCGSGLQGAAGFTALQLEPSWGGQRMGFKGDRNTWGRSWNSVA</sequence>
<dbReference type="OMA" id="TPLCRVC"/>
<accession>A0A2I3GCB4</accession>
<reference evidence="1" key="2">
    <citation type="submission" date="2025-08" db="UniProtKB">
        <authorList>
            <consortium name="Ensembl"/>
        </authorList>
    </citation>
    <scope>IDENTIFICATION</scope>
</reference>
<dbReference type="AlphaFoldDB" id="A0A2I3GCB4"/>
<organism evidence="1 2">
    <name type="scientific">Nomascus leucogenys</name>
    <name type="common">Northern white-cheeked gibbon</name>
    <name type="synonym">Hylobates leucogenys</name>
    <dbReference type="NCBI Taxonomy" id="61853"/>
    <lineage>
        <taxon>Eukaryota</taxon>
        <taxon>Metazoa</taxon>
        <taxon>Chordata</taxon>
        <taxon>Craniata</taxon>
        <taxon>Vertebrata</taxon>
        <taxon>Euteleostomi</taxon>
        <taxon>Mammalia</taxon>
        <taxon>Eutheria</taxon>
        <taxon>Euarchontoglires</taxon>
        <taxon>Primates</taxon>
        <taxon>Haplorrhini</taxon>
        <taxon>Catarrhini</taxon>
        <taxon>Hylobatidae</taxon>
        <taxon>Nomascus</taxon>
    </lineage>
</organism>
<evidence type="ECO:0000313" key="1">
    <source>
        <dbReference type="Ensembl" id="ENSNLEP00000028930.1"/>
    </source>
</evidence>
<dbReference type="EMBL" id="ADFV01103832">
    <property type="status" value="NOT_ANNOTATED_CDS"/>
    <property type="molecule type" value="Genomic_DNA"/>
</dbReference>
<evidence type="ECO:0000313" key="2">
    <source>
        <dbReference type="Proteomes" id="UP000001073"/>
    </source>
</evidence>
<dbReference type="InParanoid" id="A0A2I3GCB4"/>
<dbReference type="Proteomes" id="UP000001073">
    <property type="component" value="Chromosome 19"/>
</dbReference>